<evidence type="ECO:0000256" key="6">
    <source>
        <dbReference type="ARBA" id="ARBA00023315"/>
    </source>
</evidence>
<dbReference type="OrthoDB" id="9801955at2"/>
<reference evidence="7 8" key="1">
    <citation type="submission" date="2019-06" db="EMBL/GenBank/DDBJ databases">
        <title>YIM 131921 draft genome.</title>
        <authorList>
            <person name="Jiang L."/>
        </authorList>
    </citation>
    <scope>NUCLEOTIDE SEQUENCE [LARGE SCALE GENOMIC DNA]</scope>
    <source>
        <strain evidence="7 8">YIM 131921</strain>
    </source>
</reference>
<keyword evidence="8" id="KW-1185">Reference proteome</keyword>
<accession>A0A5C4N704</accession>
<evidence type="ECO:0000256" key="5">
    <source>
        <dbReference type="ARBA" id="ARBA00023136"/>
    </source>
</evidence>
<evidence type="ECO:0000256" key="1">
    <source>
        <dbReference type="ARBA" id="ARBA00004533"/>
    </source>
</evidence>
<dbReference type="InterPro" id="IPR004960">
    <property type="entry name" value="LipA_acyltrans"/>
</dbReference>
<comment type="subcellular location">
    <subcellularLocation>
        <location evidence="1">Cell inner membrane</location>
    </subcellularLocation>
</comment>
<dbReference type="EMBL" id="VDFU01000001">
    <property type="protein sequence ID" value="TNC52831.1"/>
    <property type="molecule type" value="Genomic_DNA"/>
</dbReference>
<dbReference type="GO" id="GO:0009247">
    <property type="term" value="P:glycolipid biosynthetic process"/>
    <property type="evidence" value="ECO:0007669"/>
    <property type="project" value="UniProtKB-ARBA"/>
</dbReference>
<keyword evidence="2" id="KW-1003">Cell membrane</keyword>
<evidence type="ECO:0000313" key="8">
    <source>
        <dbReference type="Proteomes" id="UP000305887"/>
    </source>
</evidence>
<keyword evidence="3" id="KW-0997">Cell inner membrane</keyword>
<gene>
    <name evidence="7" type="ORF">FHG66_00615</name>
</gene>
<keyword evidence="4 7" id="KW-0808">Transferase</keyword>
<evidence type="ECO:0000256" key="4">
    <source>
        <dbReference type="ARBA" id="ARBA00022679"/>
    </source>
</evidence>
<evidence type="ECO:0000313" key="7">
    <source>
        <dbReference type="EMBL" id="TNC52831.1"/>
    </source>
</evidence>
<dbReference type="GO" id="GO:0005886">
    <property type="term" value="C:plasma membrane"/>
    <property type="evidence" value="ECO:0007669"/>
    <property type="project" value="UniProtKB-SubCell"/>
</dbReference>
<keyword evidence="5" id="KW-0472">Membrane</keyword>
<dbReference type="PANTHER" id="PTHR30606:SF10">
    <property type="entry name" value="PHOSPHATIDYLINOSITOL MANNOSIDE ACYLTRANSFERASE"/>
    <property type="match status" value="1"/>
</dbReference>
<dbReference type="Pfam" id="PF03279">
    <property type="entry name" value="Lip_A_acyltrans"/>
    <property type="match status" value="1"/>
</dbReference>
<dbReference type="RefSeq" id="WP_139074623.1">
    <property type="nucleotide sequence ID" value="NZ_VDFU01000001.1"/>
</dbReference>
<dbReference type="AlphaFoldDB" id="A0A5C4N704"/>
<comment type="caution">
    <text evidence="7">The sequence shown here is derived from an EMBL/GenBank/DDBJ whole genome shotgun (WGS) entry which is preliminary data.</text>
</comment>
<protein>
    <submittedName>
        <fullName evidence="7">Lauroyl acyltransferase</fullName>
    </submittedName>
</protein>
<keyword evidence="6 7" id="KW-0012">Acyltransferase</keyword>
<organism evidence="7 8">
    <name type="scientific">Rubellimicrobium rubrum</name>
    <dbReference type="NCBI Taxonomy" id="2585369"/>
    <lineage>
        <taxon>Bacteria</taxon>
        <taxon>Pseudomonadati</taxon>
        <taxon>Pseudomonadota</taxon>
        <taxon>Alphaproteobacteria</taxon>
        <taxon>Rhodobacterales</taxon>
        <taxon>Roseobacteraceae</taxon>
        <taxon>Rubellimicrobium</taxon>
    </lineage>
</organism>
<dbReference type="CDD" id="cd07984">
    <property type="entry name" value="LPLAT_LABLAT-like"/>
    <property type="match status" value="1"/>
</dbReference>
<dbReference type="PANTHER" id="PTHR30606">
    <property type="entry name" value="LIPID A BIOSYNTHESIS LAUROYL ACYLTRANSFERASE"/>
    <property type="match status" value="1"/>
</dbReference>
<name>A0A5C4N704_9RHOB</name>
<dbReference type="Proteomes" id="UP000305887">
    <property type="component" value="Unassembled WGS sequence"/>
</dbReference>
<dbReference type="GO" id="GO:0016746">
    <property type="term" value="F:acyltransferase activity"/>
    <property type="evidence" value="ECO:0007669"/>
    <property type="project" value="UniProtKB-KW"/>
</dbReference>
<sequence>MTQSAPSSAPIDVSMIDRIVDAALRGAIRTALALPYARRVAFMGAIARGVAGPVAGYRARALSNLASIHPDWPEARRRVIARDVLDNFGRTLIENYSWREFGARLAQTPIEGGGLPHLEAARAEGRPVIFVTGHFGNHEAPRHALTGRGYQIGGLYRPANNPLVNAHYASTMTDVSGPVFPKGRKGTMGFVRHIAAGGMATILFDLHARDGVPIPFLGRPALTATTAADLALRYDALLVPYWGIRQPDGLSFQIVVEEPIPPSSPRAMMEDATRRLEIRVTAHPEQWFWVHRRWKGVGSQ</sequence>
<proteinExistence type="predicted"/>
<evidence type="ECO:0000256" key="2">
    <source>
        <dbReference type="ARBA" id="ARBA00022475"/>
    </source>
</evidence>
<evidence type="ECO:0000256" key="3">
    <source>
        <dbReference type="ARBA" id="ARBA00022519"/>
    </source>
</evidence>